<gene>
    <name evidence="1" type="ORF">RhiirA5_408067</name>
</gene>
<proteinExistence type="predicted"/>
<accession>A0A2N0Q907</accession>
<dbReference type="EMBL" id="LLXJ01000082">
    <property type="protein sequence ID" value="PKC15568.1"/>
    <property type="molecule type" value="Genomic_DNA"/>
</dbReference>
<comment type="caution">
    <text evidence="1">The sequence shown here is derived from an EMBL/GenBank/DDBJ whole genome shotgun (WGS) entry which is preliminary data.</text>
</comment>
<organism evidence="1 2">
    <name type="scientific">Rhizophagus irregularis</name>
    <dbReference type="NCBI Taxonomy" id="588596"/>
    <lineage>
        <taxon>Eukaryota</taxon>
        <taxon>Fungi</taxon>
        <taxon>Fungi incertae sedis</taxon>
        <taxon>Mucoromycota</taxon>
        <taxon>Glomeromycotina</taxon>
        <taxon>Glomeromycetes</taxon>
        <taxon>Glomerales</taxon>
        <taxon>Glomeraceae</taxon>
        <taxon>Rhizophagus</taxon>
    </lineage>
</organism>
<dbReference type="VEuPathDB" id="FungiDB:RhiirA1_468403"/>
<evidence type="ECO:0000313" key="2">
    <source>
        <dbReference type="Proteomes" id="UP000232722"/>
    </source>
</evidence>
<reference evidence="1 2" key="2">
    <citation type="submission" date="2017-09" db="EMBL/GenBank/DDBJ databases">
        <title>Extensive intraspecific genome diversity in a model arbuscular mycorrhizal fungus.</title>
        <authorList>
            <person name="Chen E.C."/>
            <person name="Morin E."/>
            <person name="Beaudet D."/>
            <person name="Noel J."/>
            <person name="Ndikumana S."/>
            <person name="Charron P."/>
            <person name="St-Onge C."/>
            <person name="Giorgi J."/>
            <person name="Grigoriev I.V."/>
            <person name="Roux C."/>
            <person name="Martin F.M."/>
            <person name="Corradi N."/>
        </authorList>
    </citation>
    <scope>NUCLEOTIDE SEQUENCE [LARGE SCALE GENOMIC DNA]</scope>
    <source>
        <strain evidence="1 2">A5</strain>
    </source>
</reference>
<dbReference type="VEuPathDB" id="FungiDB:FUN_003426"/>
<sequence length="208" mass="23575">MDTNLFTYTRTVVCTVSDWIISVHTTPTVVKGVKNKNPAFSGHVDLFSTIVKVVLRDEEHYNFHIPPDFIVAQGAVATLTNLALTLQLCPGNDSIRTSNTSSPANNSHPVLIKDENIWHDKLGIWIPNDLFLYVNDEPVYISKRQAKLKGQQHVPGSVYWLNGIRKRKEAHELALRQQKDREAREIARLAYEKELSARAKLWVPPPTV</sequence>
<dbReference type="AlphaFoldDB" id="A0A2N0Q907"/>
<reference evidence="1 2" key="1">
    <citation type="submission" date="2016-04" db="EMBL/GenBank/DDBJ databases">
        <title>Genome analyses suggest a sexual origin of heterokaryosis in a supposedly ancient asexual fungus.</title>
        <authorList>
            <person name="Ropars J."/>
            <person name="Sedzielewska K."/>
            <person name="Noel J."/>
            <person name="Charron P."/>
            <person name="Farinelli L."/>
            <person name="Marton T."/>
            <person name="Kruger M."/>
            <person name="Pelin A."/>
            <person name="Brachmann A."/>
            <person name="Corradi N."/>
        </authorList>
    </citation>
    <scope>NUCLEOTIDE SEQUENCE [LARGE SCALE GENOMIC DNA]</scope>
    <source>
        <strain evidence="1 2">A5</strain>
    </source>
</reference>
<dbReference type="Proteomes" id="UP000232722">
    <property type="component" value="Unassembled WGS sequence"/>
</dbReference>
<name>A0A2N0Q907_9GLOM</name>
<evidence type="ECO:0000313" key="1">
    <source>
        <dbReference type="EMBL" id="PKC15568.1"/>
    </source>
</evidence>
<protein>
    <submittedName>
        <fullName evidence="1">Uncharacterized protein</fullName>
    </submittedName>
</protein>